<feature type="compositionally biased region" description="Polar residues" evidence="1">
    <location>
        <begin position="203"/>
        <end position="215"/>
    </location>
</feature>
<accession>A0A9Q1ESC3</accession>
<feature type="compositionally biased region" description="Basic residues" evidence="1">
    <location>
        <begin position="38"/>
        <end position="50"/>
    </location>
</feature>
<sequence>MSPAGRSRRRHRGAADACSRSRLDSPDGCRGTGAFPVKRGHVSPRKHRSLSLRSDGVSRLCCSAVSMPPCAPGAPAGPVVMAADPGTRRPDPHPSLPPPLPSPPLPTGQARHQRGCGRTGKEDQSGASVFSKAVSNEGFRRSIITSLGKLARQSNALFPDARRRFWVIYTASVAGGPGWERTARRSRRRGKQNPEAPYGTVETCANCTNEPQTSRRSQDPATDGQ</sequence>
<keyword evidence="3" id="KW-1185">Reference proteome</keyword>
<protein>
    <submittedName>
        <fullName evidence="2">Uncharacterized protein</fullName>
    </submittedName>
</protein>
<dbReference type="AlphaFoldDB" id="A0A9Q1ESC3"/>
<organism evidence="2 3">
    <name type="scientific">Synaphobranchus kaupii</name>
    <name type="common">Kaup's arrowtooth eel</name>
    <dbReference type="NCBI Taxonomy" id="118154"/>
    <lineage>
        <taxon>Eukaryota</taxon>
        <taxon>Metazoa</taxon>
        <taxon>Chordata</taxon>
        <taxon>Craniata</taxon>
        <taxon>Vertebrata</taxon>
        <taxon>Euteleostomi</taxon>
        <taxon>Actinopterygii</taxon>
        <taxon>Neopterygii</taxon>
        <taxon>Teleostei</taxon>
        <taxon>Anguilliformes</taxon>
        <taxon>Synaphobranchidae</taxon>
        <taxon>Synaphobranchus</taxon>
    </lineage>
</organism>
<reference evidence="2" key="1">
    <citation type="journal article" date="2023" name="Science">
        <title>Genome structures resolve the early diversification of teleost fishes.</title>
        <authorList>
            <person name="Parey E."/>
            <person name="Louis A."/>
            <person name="Montfort J."/>
            <person name="Bouchez O."/>
            <person name="Roques C."/>
            <person name="Iampietro C."/>
            <person name="Lluch J."/>
            <person name="Castinel A."/>
            <person name="Donnadieu C."/>
            <person name="Desvignes T."/>
            <person name="Floi Bucao C."/>
            <person name="Jouanno E."/>
            <person name="Wen M."/>
            <person name="Mejri S."/>
            <person name="Dirks R."/>
            <person name="Jansen H."/>
            <person name="Henkel C."/>
            <person name="Chen W.J."/>
            <person name="Zahm M."/>
            <person name="Cabau C."/>
            <person name="Klopp C."/>
            <person name="Thompson A.W."/>
            <person name="Robinson-Rechavi M."/>
            <person name="Braasch I."/>
            <person name="Lecointre G."/>
            <person name="Bobe J."/>
            <person name="Postlethwait J.H."/>
            <person name="Berthelot C."/>
            <person name="Roest Crollius H."/>
            <person name="Guiguen Y."/>
        </authorList>
    </citation>
    <scope>NUCLEOTIDE SEQUENCE</scope>
    <source>
        <strain evidence="2">WJC10195</strain>
    </source>
</reference>
<feature type="region of interest" description="Disordered" evidence="1">
    <location>
        <begin position="176"/>
        <end position="225"/>
    </location>
</feature>
<feature type="compositionally biased region" description="Basic residues" evidence="1">
    <location>
        <begin position="1"/>
        <end position="12"/>
    </location>
</feature>
<evidence type="ECO:0000313" key="2">
    <source>
        <dbReference type="EMBL" id="KAJ8344153.1"/>
    </source>
</evidence>
<proteinExistence type="predicted"/>
<name>A0A9Q1ESC3_SYNKA</name>
<comment type="caution">
    <text evidence="2">The sequence shown here is derived from an EMBL/GenBank/DDBJ whole genome shotgun (WGS) entry which is preliminary data.</text>
</comment>
<gene>
    <name evidence="2" type="ORF">SKAU_G00314820</name>
</gene>
<dbReference type="Proteomes" id="UP001152622">
    <property type="component" value="Chromosome 13"/>
</dbReference>
<feature type="compositionally biased region" description="Pro residues" evidence="1">
    <location>
        <begin position="93"/>
        <end position="106"/>
    </location>
</feature>
<feature type="region of interest" description="Disordered" evidence="1">
    <location>
        <begin position="1"/>
        <end position="53"/>
    </location>
</feature>
<evidence type="ECO:0000313" key="3">
    <source>
        <dbReference type="Proteomes" id="UP001152622"/>
    </source>
</evidence>
<feature type="region of interest" description="Disordered" evidence="1">
    <location>
        <begin position="78"/>
        <end position="128"/>
    </location>
</feature>
<dbReference type="EMBL" id="JAINUF010000013">
    <property type="protein sequence ID" value="KAJ8344153.1"/>
    <property type="molecule type" value="Genomic_DNA"/>
</dbReference>
<evidence type="ECO:0000256" key="1">
    <source>
        <dbReference type="SAM" id="MobiDB-lite"/>
    </source>
</evidence>